<dbReference type="EMBL" id="JAPDRQ010000030">
    <property type="protein sequence ID" value="KAJ9660557.1"/>
    <property type="molecule type" value="Genomic_DNA"/>
</dbReference>
<sequence>MVTRPRIYITLKHVASCHAHDLHILSHYDSSHSRYDSSANATGDVAQQKSTAVFRFSDLPREIKLMILAFNFDNQAYGEDCTVAFTRFRQPSFTVHPTSDPTRPERSTINVTLPKHFAQLFVSRDFMADALPIFARSMTVWLHGYNLSNFIEIFERTPLLQSIVKGLLAHVQEVRVLFDSLMKEEPNISNFTNCLGTLSLITFKGHLSLIWVKDKEWRFERAVYDKTGVRPSRPWFVLIRVRLWSLVPLLSGLATWRIA</sequence>
<evidence type="ECO:0000313" key="1">
    <source>
        <dbReference type="EMBL" id="KAJ9660557.1"/>
    </source>
</evidence>
<comment type="caution">
    <text evidence="1">The sequence shown here is derived from an EMBL/GenBank/DDBJ whole genome shotgun (WGS) entry which is preliminary data.</text>
</comment>
<name>A0ACC3AEK0_9EURO</name>
<accession>A0ACC3AEK0</accession>
<evidence type="ECO:0000313" key="2">
    <source>
        <dbReference type="Proteomes" id="UP001172386"/>
    </source>
</evidence>
<reference evidence="1" key="1">
    <citation type="submission" date="2022-10" db="EMBL/GenBank/DDBJ databases">
        <title>Culturing micro-colonial fungi from biological soil crusts in the Mojave desert and describing Neophaeococcomyces mojavensis, and introducing the new genera and species Taxawa tesnikishii.</title>
        <authorList>
            <person name="Kurbessoian T."/>
            <person name="Stajich J.E."/>
        </authorList>
    </citation>
    <scope>NUCLEOTIDE SEQUENCE</scope>
    <source>
        <strain evidence="1">JES_112</strain>
    </source>
</reference>
<gene>
    <name evidence="1" type="ORF">H2198_002494</name>
</gene>
<organism evidence="1 2">
    <name type="scientific">Neophaeococcomyces mojaviensis</name>
    <dbReference type="NCBI Taxonomy" id="3383035"/>
    <lineage>
        <taxon>Eukaryota</taxon>
        <taxon>Fungi</taxon>
        <taxon>Dikarya</taxon>
        <taxon>Ascomycota</taxon>
        <taxon>Pezizomycotina</taxon>
        <taxon>Eurotiomycetes</taxon>
        <taxon>Chaetothyriomycetidae</taxon>
        <taxon>Chaetothyriales</taxon>
        <taxon>Chaetothyriales incertae sedis</taxon>
        <taxon>Neophaeococcomyces</taxon>
    </lineage>
</organism>
<protein>
    <submittedName>
        <fullName evidence="1">Uncharacterized protein</fullName>
    </submittedName>
</protein>
<proteinExistence type="predicted"/>
<keyword evidence="2" id="KW-1185">Reference proteome</keyword>
<dbReference type="Proteomes" id="UP001172386">
    <property type="component" value="Unassembled WGS sequence"/>
</dbReference>